<dbReference type="SMART" id="SM00905">
    <property type="entry name" value="FolB"/>
    <property type="match status" value="1"/>
</dbReference>
<gene>
    <name evidence="8" type="primary">folQ</name>
    <name evidence="8" type="ordered locus">CHU_0761</name>
</gene>
<evidence type="ECO:0000313" key="9">
    <source>
        <dbReference type="Proteomes" id="UP000001822"/>
    </source>
</evidence>
<protein>
    <recommendedName>
        <fullName evidence="6">7,8-dihydroneopterin aldolase</fullName>
        <ecNumber evidence="6">4.1.2.25</ecNumber>
    </recommendedName>
</protein>
<proteinExistence type="inferred from homology"/>
<evidence type="ECO:0000256" key="6">
    <source>
        <dbReference type="RuleBase" id="RU362079"/>
    </source>
</evidence>
<dbReference type="InterPro" id="IPR006156">
    <property type="entry name" value="Dihydroneopterin_aldolase"/>
</dbReference>
<dbReference type="Pfam" id="PF02152">
    <property type="entry name" value="FolB"/>
    <property type="match status" value="1"/>
</dbReference>
<comment type="similarity">
    <text evidence="3 6">Belongs to the DHNA family.</text>
</comment>
<dbReference type="PANTHER" id="PTHR42844">
    <property type="entry name" value="DIHYDRONEOPTERIN ALDOLASE 1-RELATED"/>
    <property type="match status" value="1"/>
</dbReference>
<comment type="function">
    <text evidence="6">Catalyzes the conversion of 7,8-dihydroneopterin to 6-hydroxymethyl-7,8-dihydropterin.</text>
</comment>
<reference evidence="8 9" key="1">
    <citation type="journal article" date="2007" name="Appl. Environ. Microbiol.">
        <title>Genome sequence of the cellulolytic gliding bacterium Cytophaga hutchinsonii.</title>
        <authorList>
            <person name="Xie G."/>
            <person name="Bruce D.C."/>
            <person name="Challacombe J.F."/>
            <person name="Chertkov O."/>
            <person name="Detter J.C."/>
            <person name="Gilna P."/>
            <person name="Han C.S."/>
            <person name="Lucas S."/>
            <person name="Misra M."/>
            <person name="Myers G.L."/>
            <person name="Richardson P."/>
            <person name="Tapia R."/>
            <person name="Thayer N."/>
            <person name="Thompson L.S."/>
            <person name="Brettin T.S."/>
            <person name="Henrissat B."/>
            <person name="Wilson D.B."/>
            <person name="McBride M.J."/>
        </authorList>
    </citation>
    <scope>NUCLEOTIDE SEQUENCE [LARGE SCALE GENOMIC DNA]</scope>
    <source>
        <strain evidence="9">ATCC 33406 / DSM 1761 / CIP 103989 / NBRC 15051 / NCIMB 9469 / D465</strain>
    </source>
</reference>
<evidence type="ECO:0000259" key="7">
    <source>
        <dbReference type="SMART" id="SM00905"/>
    </source>
</evidence>
<organism evidence="8 9">
    <name type="scientific">Cytophaga hutchinsonii (strain ATCC 33406 / DSM 1761 / CIP 103989 / NBRC 15051 / NCIMB 9469 / D465)</name>
    <dbReference type="NCBI Taxonomy" id="269798"/>
    <lineage>
        <taxon>Bacteria</taxon>
        <taxon>Pseudomonadati</taxon>
        <taxon>Bacteroidota</taxon>
        <taxon>Cytophagia</taxon>
        <taxon>Cytophagales</taxon>
        <taxon>Cytophagaceae</taxon>
        <taxon>Cytophaga</taxon>
    </lineage>
</organism>
<dbReference type="InterPro" id="IPR043133">
    <property type="entry name" value="GTP-CH-I_C/QueF"/>
</dbReference>
<dbReference type="GO" id="GO:0004150">
    <property type="term" value="F:dihydroneopterin aldolase activity"/>
    <property type="evidence" value="ECO:0007669"/>
    <property type="project" value="UniProtKB-UniRule"/>
</dbReference>
<keyword evidence="5 6" id="KW-0456">Lyase</keyword>
<comment type="catalytic activity">
    <reaction evidence="1 6">
        <text>7,8-dihydroneopterin = 6-hydroxymethyl-7,8-dihydropterin + glycolaldehyde</text>
        <dbReference type="Rhea" id="RHEA:10540"/>
        <dbReference type="ChEBI" id="CHEBI:17001"/>
        <dbReference type="ChEBI" id="CHEBI:17071"/>
        <dbReference type="ChEBI" id="CHEBI:44841"/>
        <dbReference type="EC" id="4.1.2.25"/>
    </reaction>
</comment>
<comment type="pathway">
    <text evidence="2 6">Cofactor biosynthesis; tetrahydrofolate biosynthesis; 2-amino-4-hydroxy-6-hydroxymethyl-7,8-dihydropteridine diphosphate from 7,8-dihydroneopterin triphosphate: step 3/4.</text>
</comment>
<evidence type="ECO:0000256" key="4">
    <source>
        <dbReference type="ARBA" id="ARBA00022909"/>
    </source>
</evidence>
<dbReference type="KEGG" id="chu:CHU_0761"/>
<dbReference type="RefSeq" id="WP_011584164.1">
    <property type="nucleotide sequence ID" value="NC_008255.1"/>
</dbReference>
<dbReference type="PANTHER" id="PTHR42844:SF1">
    <property type="entry name" value="DIHYDRONEOPTERIN ALDOLASE 1-RELATED"/>
    <property type="match status" value="1"/>
</dbReference>
<dbReference type="InterPro" id="IPR006157">
    <property type="entry name" value="FolB_dom"/>
</dbReference>
<dbReference type="OrthoDB" id="9803748at2"/>
<evidence type="ECO:0000256" key="3">
    <source>
        <dbReference type="ARBA" id="ARBA00005708"/>
    </source>
</evidence>
<keyword evidence="4 6" id="KW-0289">Folate biosynthesis</keyword>
<evidence type="ECO:0000256" key="1">
    <source>
        <dbReference type="ARBA" id="ARBA00001353"/>
    </source>
</evidence>
<dbReference type="SUPFAM" id="SSF55620">
    <property type="entry name" value="Tetrahydrobiopterin biosynthesis enzymes-like"/>
    <property type="match status" value="1"/>
</dbReference>
<dbReference type="EC" id="4.1.2.25" evidence="6"/>
<feature type="domain" description="Dihydroneopterin aldolase/epimerase" evidence="7">
    <location>
        <begin position="6"/>
        <end position="120"/>
    </location>
</feature>
<sequence>MSSAIISLEGLKFHAYHGVHAQERLVGCIFMVDIHLTMALPTGGFQDQLKNTIDYEQVYTTIAAVMREPKHLIETLAELILQQIFGTQPLVTAGHVLISKMHPPVGGECLKSKIELKLERPY</sequence>
<evidence type="ECO:0000256" key="2">
    <source>
        <dbReference type="ARBA" id="ARBA00005013"/>
    </source>
</evidence>
<dbReference type="Gene3D" id="3.30.1130.10">
    <property type="match status" value="1"/>
</dbReference>
<dbReference type="GO" id="GO:0046656">
    <property type="term" value="P:folic acid biosynthetic process"/>
    <property type="evidence" value="ECO:0007669"/>
    <property type="project" value="UniProtKB-UniRule"/>
</dbReference>
<name>A0A6N4SNZ9_CYTH3</name>
<dbReference type="EMBL" id="CP000383">
    <property type="protein sequence ID" value="ABG58048.1"/>
    <property type="molecule type" value="Genomic_DNA"/>
</dbReference>
<dbReference type="GO" id="GO:0005737">
    <property type="term" value="C:cytoplasm"/>
    <property type="evidence" value="ECO:0007669"/>
    <property type="project" value="TreeGrafter"/>
</dbReference>
<dbReference type="GO" id="GO:0046654">
    <property type="term" value="P:tetrahydrofolate biosynthetic process"/>
    <property type="evidence" value="ECO:0007669"/>
    <property type="project" value="UniProtKB-UniRule"/>
</dbReference>
<dbReference type="Proteomes" id="UP000001822">
    <property type="component" value="Chromosome"/>
</dbReference>
<evidence type="ECO:0000256" key="5">
    <source>
        <dbReference type="ARBA" id="ARBA00023239"/>
    </source>
</evidence>
<dbReference type="NCBIfam" id="TIGR00526">
    <property type="entry name" value="folB_dom"/>
    <property type="match status" value="1"/>
</dbReference>
<dbReference type="NCBIfam" id="TIGR00525">
    <property type="entry name" value="folB"/>
    <property type="match status" value="1"/>
</dbReference>
<evidence type="ECO:0000313" key="8">
    <source>
        <dbReference type="EMBL" id="ABG58048.1"/>
    </source>
</evidence>
<accession>A0A6N4SNZ9</accession>
<dbReference type="AlphaFoldDB" id="A0A6N4SNZ9"/>
<keyword evidence="9" id="KW-1185">Reference proteome</keyword>
<dbReference type="UniPathway" id="UPA00077">
    <property type="reaction ID" value="UER00154"/>
</dbReference>